<dbReference type="EMBL" id="JBJXBP010000004">
    <property type="protein sequence ID" value="KAL3835446.1"/>
    <property type="molecule type" value="Genomic_DNA"/>
</dbReference>
<dbReference type="Gene3D" id="3.30.10.10">
    <property type="entry name" value="Trypsin Inhibitor V, subunit A"/>
    <property type="match status" value="1"/>
</dbReference>
<proteinExistence type="inferred from homology"/>
<evidence type="ECO:0000313" key="5">
    <source>
        <dbReference type="Proteomes" id="UP001634393"/>
    </source>
</evidence>
<dbReference type="AlphaFoldDB" id="A0ABD3TEL5"/>
<evidence type="ECO:0000256" key="1">
    <source>
        <dbReference type="ARBA" id="ARBA00008210"/>
    </source>
</evidence>
<dbReference type="Proteomes" id="UP001634393">
    <property type="component" value="Unassembled WGS sequence"/>
</dbReference>
<keyword evidence="2" id="KW-0646">Protease inhibitor</keyword>
<dbReference type="PANTHER" id="PTHR33091:SF50">
    <property type="entry name" value="OS06G0319900 PROTEIN"/>
    <property type="match status" value="1"/>
</dbReference>
<dbReference type="SUPFAM" id="SSF54654">
    <property type="entry name" value="CI-2 family of serine protease inhibitors"/>
    <property type="match status" value="1"/>
</dbReference>
<evidence type="ECO:0000313" key="4">
    <source>
        <dbReference type="EMBL" id="KAL3835446.1"/>
    </source>
</evidence>
<comment type="caution">
    <text evidence="4">The sequence shown here is derived from an EMBL/GenBank/DDBJ whole genome shotgun (WGS) entry which is preliminary data.</text>
</comment>
<name>A0ABD3TEL5_9LAMI</name>
<comment type="similarity">
    <text evidence="1">Belongs to the protease inhibitor I13 (potato type I serine protease inhibitor) family.</text>
</comment>
<dbReference type="InterPro" id="IPR000864">
    <property type="entry name" value="Prot_inh_pot1"/>
</dbReference>
<dbReference type="Pfam" id="PF00280">
    <property type="entry name" value="potato_inhibit"/>
    <property type="match status" value="1"/>
</dbReference>
<accession>A0ABD3TEL5</accession>
<reference evidence="4 5" key="1">
    <citation type="submission" date="2024-12" db="EMBL/GenBank/DDBJ databases">
        <title>The unique morphological basis and parallel evolutionary history of personate flowers in Penstemon.</title>
        <authorList>
            <person name="Depatie T.H."/>
            <person name="Wessinger C.A."/>
        </authorList>
    </citation>
    <scope>NUCLEOTIDE SEQUENCE [LARGE SCALE GENOMIC DNA]</scope>
    <source>
        <strain evidence="4">WTNN_2</strain>
        <tissue evidence="4">Leaf</tissue>
    </source>
</reference>
<organism evidence="4 5">
    <name type="scientific">Penstemon smallii</name>
    <dbReference type="NCBI Taxonomy" id="265156"/>
    <lineage>
        <taxon>Eukaryota</taxon>
        <taxon>Viridiplantae</taxon>
        <taxon>Streptophyta</taxon>
        <taxon>Embryophyta</taxon>
        <taxon>Tracheophyta</taxon>
        <taxon>Spermatophyta</taxon>
        <taxon>Magnoliopsida</taxon>
        <taxon>eudicotyledons</taxon>
        <taxon>Gunneridae</taxon>
        <taxon>Pentapetalae</taxon>
        <taxon>asterids</taxon>
        <taxon>lamiids</taxon>
        <taxon>Lamiales</taxon>
        <taxon>Plantaginaceae</taxon>
        <taxon>Cheloneae</taxon>
        <taxon>Penstemon</taxon>
    </lineage>
</organism>
<keyword evidence="3" id="KW-0722">Serine protease inhibitor</keyword>
<sequence length="88" mass="9818">MPHKNPFPPCASFPCADPKCCAQGYKYTWPNVLGLDSQRAKDIILKDNPLVTVVFVHKGDIVVDDFCCNRVQVHVNEKEKVVHVPSIG</sequence>
<protein>
    <submittedName>
        <fullName evidence="4">Uncharacterized protein</fullName>
    </submittedName>
</protein>
<dbReference type="GO" id="GO:0004867">
    <property type="term" value="F:serine-type endopeptidase inhibitor activity"/>
    <property type="evidence" value="ECO:0007669"/>
    <property type="project" value="UniProtKB-KW"/>
</dbReference>
<keyword evidence="5" id="KW-1185">Reference proteome</keyword>
<gene>
    <name evidence="4" type="ORF">ACJIZ3_010182</name>
</gene>
<evidence type="ECO:0000256" key="2">
    <source>
        <dbReference type="ARBA" id="ARBA00022690"/>
    </source>
</evidence>
<dbReference type="PANTHER" id="PTHR33091">
    <property type="entry name" value="PROTEIN, PUTATIVE, EXPRESSED-RELATED"/>
    <property type="match status" value="1"/>
</dbReference>
<evidence type="ECO:0000256" key="3">
    <source>
        <dbReference type="ARBA" id="ARBA00022900"/>
    </source>
</evidence>
<dbReference type="InterPro" id="IPR036354">
    <property type="entry name" value="Prot_inh_pot1_sf"/>
</dbReference>